<dbReference type="PATRIC" id="fig|1423806.3.peg.500"/>
<keyword evidence="2" id="KW-1185">Reference proteome</keyword>
<accession>A0A023CWY8</accession>
<name>A0A023CWY8_9LACO</name>
<sequence>MKIKIDIRFLSWNQKLLEFIFGFLKLNCLLQFWGQTICKEKGRVTAESKRCSDNKAAN</sequence>
<proteinExistence type="predicted"/>
<dbReference type="STRING" id="1423806.FD15_GL000492"/>
<dbReference type="EMBL" id="AYZF01000008">
    <property type="protein sequence ID" value="KRN06929.1"/>
    <property type="molecule type" value="Genomic_DNA"/>
</dbReference>
<reference evidence="1 2" key="1">
    <citation type="journal article" date="2015" name="Genome Announc.">
        <title>Expanding the biotechnology potential of lactobacilli through comparative genomics of 213 strains and associated genera.</title>
        <authorList>
            <person name="Sun Z."/>
            <person name="Harris H.M."/>
            <person name="McCann A."/>
            <person name="Guo C."/>
            <person name="Argimon S."/>
            <person name="Zhang W."/>
            <person name="Yang X."/>
            <person name="Jeffery I.B."/>
            <person name="Cooney J.C."/>
            <person name="Kagawa T.F."/>
            <person name="Liu W."/>
            <person name="Song Y."/>
            <person name="Salvetti E."/>
            <person name="Wrobel A."/>
            <person name="Rasinkangas P."/>
            <person name="Parkhill J."/>
            <person name="Rea M.C."/>
            <person name="O'Sullivan O."/>
            <person name="Ritari J."/>
            <person name="Douillard F.P."/>
            <person name="Paul Ross R."/>
            <person name="Yang R."/>
            <person name="Briner A.E."/>
            <person name="Felis G.E."/>
            <person name="de Vos W.M."/>
            <person name="Barrangou R."/>
            <person name="Klaenhammer T.R."/>
            <person name="Caufield P.W."/>
            <person name="Cui Y."/>
            <person name="Zhang H."/>
            <person name="O'Toole P.W."/>
        </authorList>
    </citation>
    <scope>NUCLEOTIDE SEQUENCE [LARGE SCALE GENOMIC DNA]</scope>
    <source>
        <strain evidence="1 2">DSM 21376</strain>
    </source>
</reference>
<protein>
    <submittedName>
        <fullName evidence="1">Uncharacterized protein</fullName>
    </submittedName>
</protein>
<organism evidence="1 2">
    <name type="scientific">Liquorilactobacillus sucicola DSM 21376 = JCM 15457</name>
    <dbReference type="NCBI Taxonomy" id="1423806"/>
    <lineage>
        <taxon>Bacteria</taxon>
        <taxon>Bacillati</taxon>
        <taxon>Bacillota</taxon>
        <taxon>Bacilli</taxon>
        <taxon>Lactobacillales</taxon>
        <taxon>Lactobacillaceae</taxon>
        <taxon>Liquorilactobacillus</taxon>
    </lineage>
</organism>
<gene>
    <name evidence="1" type="ORF">FD15_GL000492</name>
</gene>
<dbReference type="Proteomes" id="UP000050961">
    <property type="component" value="Unassembled WGS sequence"/>
</dbReference>
<evidence type="ECO:0000313" key="2">
    <source>
        <dbReference type="Proteomes" id="UP000050961"/>
    </source>
</evidence>
<dbReference type="AlphaFoldDB" id="A0A023CWY8"/>
<evidence type="ECO:0000313" key="1">
    <source>
        <dbReference type="EMBL" id="KRN06929.1"/>
    </source>
</evidence>
<dbReference type="RefSeq" id="WP_156406576.1">
    <property type="nucleotide sequence ID" value="NZ_AYZF01000008.1"/>
</dbReference>
<comment type="caution">
    <text evidence="1">The sequence shown here is derived from an EMBL/GenBank/DDBJ whole genome shotgun (WGS) entry which is preliminary data.</text>
</comment>